<feature type="signal peptide" evidence="1">
    <location>
        <begin position="1"/>
        <end position="22"/>
    </location>
</feature>
<reference evidence="2 3" key="1">
    <citation type="submission" date="2019-06" db="EMBL/GenBank/DDBJ databases">
        <title>Amycolatopsis alkalitolerans sp. nov., isolated from Gastrodia elata Blume.</title>
        <authorList>
            <person name="Narsing Rao M.P."/>
            <person name="Li W.J."/>
        </authorList>
    </citation>
    <scope>NUCLEOTIDE SEQUENCE [LARGE SCALE GENOMIC DNA]</scope>
    <source>
        <strain evidence="2 3">SYSUP0005</strain>
    </source>
</reference>
<evidence type="ECO:0000313" key="3">
    <source>
        <dbReference type="Proteomes" id="UP000305546"/>
    </source>
</evidence>
<feature type="chain" id="PRO_5038358970" evidence="1">
    <location>
        <begin position="23"/>
        <end position="458"/>
    </location>
</feature>
<keyword evidence="1" id="KW-0732">Signal</keyword>
<dbReference type="Pfam" id="PF13416">
    <property type="entry name" value="SBP_bac_8"/>
    <property type="match status" value="1"/>
</dbReference>
<dbReference type="InterPro" id="IPR006059">
    <property type="entry name" value="SBP"/>
</dbReference>
<dbReference type="RefSeq" id="WP_139098109.1">
    <property type="nucleotide sequence ID" value="NZ_VDFW01000016.1"/>
</dbReference>
<dbReference type="PROSITE" id="PS51257">
    <property type="entry name" value="PROKAR_LIPOPROTEIN"/>
    <property type="match status" value="1"/>
</dbReference>
<sequence length="458" mass="48907">MITTRSRAGGIVALAVLFGASACGVGTPSANSPGTVAKAPELAPGQQVSIVFESYNFGLAGTWTDTFNELIGQFEKKYPNIKVTPQKPTGSDPNPAHNSTASVQTEIAAGNPPDVAQLGFDTLDFAVNQLGAQPLPDLVGKSELDGEFGGQFPYAQAIRTIGDYHGKTYGVPFVLSTPVLYYNATLFRQAGLNPDDPPKTWDEVLADGQKIKQATGKDGAYADCLTRSASDWCFQSLVRSNGGRVLSPDRTQLTFDQPQVTQVVKKMQDMVNAGATPKLSQLQATNEMPRGDLGMMLESSAAQGGYLKGAKGANWELRAAPMPSFGGQPTVPTNSGAALYVFSKDPAKQRAAWDLIKFLTSPQAYDTITSKIGYLPLRLGLLNDPAHLQPWAAKNPLIKPNVDQLSRVEPWVAFPGTNFQQIRDAMMDAVEKSVYQGADPQASLTAAKQQVASLVPAK</sequence>
<organism evidence="2 3">
    <name type="scientific">Amycolatopsis alkalitolerans</name>
    <dbReference type="NCBI Taxonomy" id="2547244"/>
    <lineage>
        <taxon>Bacteria</taxon>
        <taxon>Bacillati</taxon>
        <taxon>Actinomycetota</taxon>
        <taxon>Actinomycetes</taxon>
        <taxon>Pseudonocardiales</taxon>
        <taxon>Pseudonocardiaceae</taxon>
        <taxon>Amycolatopsis</taxon>
    </lineage>
</organism>
<keyword evidence="3" id="KW-1185">Reference proteome</keyword>
<dbReference type="InterPro" id="IPR050490">
    <property type="entry name" value="Bact_solute-bd_prot1"/>
</dbReference>
<accession>A0A5C4LX74</accession>
<evidence type="ECO:0000256" key="1">
    <source>
        <dbReference type="SAM" id="SignalP"/>
    </source>
</evidence>
<dbReference type="OrthoDB" id="2509690at2"/>
<dbReference type="Gene3D" id="3.40.190.10">
    <property type="entry name" value="Periplasmic binding protein-like II"/>
    <property type="match status" value="1"/>
</dbReference>
<dbReference type="Proteomes" id="UP000305546">
    <property type="component" value="Unassembled WGS sequence"/>
</dbReference>
<dbReference type="AlphaFoldDB" id="A0A5C4LX74"/>
<gene>
    <name evidence="2" type="ORF">FG385_19060</name>
</gene>
<dbReference type="EMBL" id="VDFW01000016">
    <property type="protein sequence ID" value="TNC24156.1"/>
    <property type="molecule type" value="Genomic_DNA"/>
</dbReference>
<evidence type="ECO:0000313" key="2">
    <source>
        <dbReference type="EMBL" id="TNC24156.1"/>
    </source>
</evidence>
<dbReference type="PANTHER" id="PTHR43649">
    <property type="entry name" value="ARABINOSE-BINDING PROTEIN-RELATED"/>
    <property type="match status" value="1"/>
</dbReference>
<dbReference type="SUPFAM" id="SSF53850">
    <property type="entry name" value="Periplasmic binding protein-like II"/>
    <property type="match status" value="1"/>
</dbReference>
<name>A0A5C4LX74_9PSEU</name>
<protein>
    <submittedName>
        <fullName evidence="2">ABC transporter substrate-binding protein</fullName>
    </submittedName>
</protein>
<proteinExistence type="predicted"/>
<dbReference type="PANTHER" id="PTHR43649:SF12">
    <property type="entry name" value="DIACETYLCHITOBIOSE BINDING PROTEIN DASA"/>
    <property type="match status" value="1"/>
</dbReference>
<dbReference type="CDD" id="cd14748">
    <property type="entry name" value="PBP2_UgpB"/>
    <property type="match status" value="1"/>
</dbReference>
<comment type="caution">
    <text evidence="2">The sequence shown here is derived from an EMBL/GenBank/DDBJ whole genome shotgun (WGS) entry which is preliminary data.</text>
</comment>